<dbReference type="Proteomes" id="UP001596104">
    <property type="component" value="Unassembled WGS sequence"/>
</dbReference>
<evidence type="ECO:0000256" key="4">
    <source>
        <dbReference type="ARBA" id="ARBA00023002"/>
    </source>
</evidence>
<evidence type="ECO:0000256" key="6">
    <source>
        <dbReference type="ARBA" id="ARBA00023014"/>
    </source>
</evidence>
<sequence>MTRWKAGERVQDQASRERMAHLLAERVPHTSLPRPFYDDPDFFRLDMQAIFESRWVFAGLACEIGKPGAFFTVEIGETSIIVCRDREMTVRAFFNSCRHRGSIVLDQPCGRRTSFVCPYHHWSYDPTGRLLRAPNLDPAADKGELGLRPVHVREIAGLIHVCLAEDAPDIAPLAAALGPAAAPHRLAEGKVVHTVTLHEQGNWKLVMENARECDHCQAGHPELMNTLLIFDFADPWSDPAIAEFWRRCEASGLPSVTRDGADFRVGRMPFKPGNLSITMDGKPAVCRRLGDWPEQDIGSLRFTHYPSMFGHIHADYAIVVQMLPKSAGETIVTCKWLVHAEAVEGRDYDLERLVEVWRATNDQDRQLVERNQRGVRSVGYRPGPYAEASEHGVWTFVEWYARTMQGFAGATSHSAAAE</sequence>
<dbReference type="CDD" id="cd03469">
    <property type="entry name" value="Rieske_RO_Alpha_N"/>
    <property type="match status" value="1"/>
</dbReference>
<dbReference type="Pfam" id="PF00848">
    <property type="entry name" value="Ring_hydroxyl_A"/>
    <property type="match status" value="1"/>
</dbReference>
<keyword evidence="6" id="KW-0411">Iron-sulfur</keyword>
<dbReference type="PANTHER" id="PTHR43756">
    <property type="entry name" value="CHOLINE MONOOXYGENASE, CHLOROPLASTIC"/>
    <property type="match status" value="1"/>
</dbReference>
<evidence type="ECO:0000313" key="9">
    <source>
        <dbReference type="EMBL" id="MFC5391364.1"/>
    </source>
</evidence>
<dbReference type="PROSITE" id="PS51296">
    <property type="entry name" value="RIESKE"/>
    <property type="match status" value="1"/>
</dbReference>
<evidence type="ECO:0000259" key="8">
    <source>
        <dbReference type="PROSITE" id="PS51296"/>
    </source>
</evidence>
<dbReference type="PANTHER" id="PTHR43756:SF5">
    <property type="entry name" value="CHOLINE MONOOXYGENASE, CHLOROPLASTIC"/>
    <property type="match status" value="1"/>
</dbReference>
<dbReference type="CDD" id="cd08884">
    <property type="entry name" value="RHO_alpha_C_GbcA-like"/>
    <property type="match status" value="1"/>
</dbReference>
<dbReference type="Gene3D" id="2.102.10.10">
    <property type="entry name" value="Rieske [2Fe-2S] iron-sulphur domain"/>
    <property type="match status" value="1"/>
</dbReference>
<keyword evidence="3" id="KW-0479">Metal-binding</keyword>
<dbReference type="RefSeq" id="WP_377006205.1">
    <property type="nucleotide sequence ID" value="NZ_JBHSLV010000004.1"/>
</dbReference>
<feature type="domain" description="Rieske" evidence="8">
    <location>
        <begin position="55"/>
        <end position="161"/>
    </location>
</feature>
<evidence type="ECO:0000256" key="7">
    <source>
        <dbReference type="ARBA" id="ARBA00023027"/>
    </source>
</evidence>
<keyword evidence="10" id="KW-1185">Reference proteome</keyword>
<dbReference type="PRINTS" id="PR00090">
    <property type="entry name" value="RNGDIOXGNASE"/>
</dbReference>
<dbReference type="InterPro" id="IPR001663">
    <property type="entry name" value="Rng_hydr_dOase-A"/>
</dbReference>
<dbReference type="PROSITE" id="PS00570">
    <property type="entry name" value="RING_HYDROXYL_ALPHA"/>
    <property type="match status" value="1"/>
</dbReference>
<gene>
    <name evidence="9" type="ORF">ACFPPC_01785</name>
</gene>
<protein>
    <submittedName>
        <fullName evidence="9">SRPBCC family protein</fullName>
    </submittedName>
</protein>
<comment type="cofactor">
    <cofactor evidence="1">
        <name>Fe cation</name>
        <dbReference type="ChEBI" id="CHEBI:24875"/>
    </cofactor>
</comment>
<dbReference type="SUPFAM" id="SSF55961">
    <property type="entry name" value="Bet v1-like"/>
    <property type="match status" value="1"/>
</dbReference>
<dbReference type="InterPro" id="IPR017941">
    <property type="entry name" value="Rieske_2Fe-2S"/>
</dbReference>
<keyword evidence="5" id="KW-0408">Iron</keyword>
<proteinExistence type="predicted"/>
<keyword evidence="2" id="KW-0001">2Fe-2S</keyword>
<dbReference type="Gene3D" id="3.90.380.10">
    <property type="entry name" value="Naphthalene 1,2-dioxygenase Alpha Subunit, Chain A, domain 1"/>
    <property type="match status" value="1"/>
</dbReference>
<keyword evidence="7" id="KW-0520">NAD</keyword>
<dbReference type="InterPro" id="IPR015881">
    <property type="entry name" value="ARHD_Rieske_2Fe_2S"/>
</dbReference>
<evidence type="ECO:0000256" key="2">
    <source>
        <dbReference type="ARBA" id="ARBA00022714"/>
    </source>
</evidence>
<evidence type="ECO:0000256" key="5">
    <source>
        <dbReference type="ARBA" id="ARBA00023004"/>
    </source>
</evidence>
<accession>A0ABW0H5M2</accession>
<keyword evidence="4" id="KW-0560">Oxidoreductase</keyword>
<organism evidence="9 10">
    <name type="scientific">Bosea vestrisii</name>
    <dbReference type="NCBI Taxonomy" id="151416"/>
    <lineage>
        <taxon>Bacteria</taxon>
        <taxon>Pseudomonadati</taxon>
        <taxon>Pseudomonadota</taxon>
        <taxon>Alphaproteobacteria</taxon>
        <taxon>Hyphomicrobiales</taxon>
        <taxon>Boseaceae</taxon>
        <taxon>Bosea</taxon>
    </lineage>
</organism>
<evidence type="ECO:0000313" key="10">
    <source>
        <dbReference type="Proteomes" id="UP001596104"/>
    </source>
</evidence>
<dbReference type="InterPro" id="IPR036922">
    <property type="entry name" value="Rieske_2Fe-2S_sf"/>
</dbReference>
<evidence type="ECO:0000256" key="3">
    <source>
        <dbReference type="ARBA" id="ARBA00022723"/>
    </source>
</evidence>
<dbReference type="InterPro" id="IPR015879">
    <property type="entry name" value="Ring_hydroxy_dOase_asu_C_dom"/>
</dbReference>
<dbReference type="SUPFAM" id="SSF50022">
    <property type="entry name" value="ISP domain"/>
    <property type="match status" value="1"/>
</dbReference>
<name>A0ABW0H5M2_9HYPH</name>
<comment type="caution">
    <text evidence="9">The sequence shown here is derived from an EMBL/GenBank/DDBJ whole genome shotgun (WGS) entry which is preliminary data.</text>
</comment>
<dbReference type="EMBL" id="JBHSLV010000004">
    <property type="protein sequence ID" value="MFC5391364.1"/>
    <property type="molecule type" value="Genomic_DNA"/>
</dbReference>
<dbReference type="Pfam" id="PF00355">
    <property type="entry name" value="Rieske"/>
    <property type="match status" value="1"/>
</dbReference>
<evidence type="ECO:0000256" key="1">
    <source>
        <dbReference type="ARBA" id="ARBA00001962"/>
    </source>
</evidence>
<reference evidence="10" key="1">
    <citation type="journal article" date="2019" name="Int. J. Syst. Evol. Microbiol.">
        <title>The Global Catalogue of Microorganisms (GCM) 10K type strain sequencing project: providing services to taxonomists for standard genome sequencing and annotation.</title>
        <authorList>
            <consortium name="The Broad Institute Genomics Platform"/>
            <consortium name="The Broad Institute Genome Sequencing Center for Infectious Disease"/>
            <person name="Wu L."/>
            <person name="Ma J."/>
        </authorList>
    </citation>
    <scope>NUCLEOTIDE SEQUENCE [LARGE SCALE GENOMIC DNA]</scope>
    <source>
        <strain evidence="10">CGMCC 1.16326</strain>
    </source>
</reference>